<dbReference type="RefSeq" id="WP_194027702.1">
    <property type="nucleotide sequence ID" value="NZ_JADEWZ010000002.1"/>
</dbReference>
<dbReference type="EMBL" id="JADEWZ010000002">
    <property type="protein sequence ID" value="MBE9114612.1"/>
    <property type="molecule type" value="Genomic_DNA"/>
</dbReference>
<sequence>MSSNVLNKSHYSLKGFQSGRSRKNVVQAQEMIYKFLLKLVNEKTPEETLQEFQYLFFDYHSHPENVKALQELSDILLQRDYEIFSNTLKRCCYILINNWETKRNHACIQELVLSFASVDFEKKFKSQMILRLRRWLKKFFNGKHYQDLKLYIKKYDKSNSSSSSEDKHHWSNRYVSYLLVPQYANTNNPKEQRKAARELSQKLKDRFKFDLAMYTARSQSIVCQKKMPENPTGLGEEVLRLIKKIVAKRGNFSYTNLANIFLKQVEEISYENFKEALGNYLVFSVETQELVEGLKNKIAQRLQSIYPEHNDEILDDALLLRTCNRVLDCLTTETGQEPSDIFLYLIFQGNPLTLVIVLLKLILVSPHSRVHLEKRIAELIKHYMELSEEECQWVVNFFEIFKITFAIYADNDVHYNLIKMKDWVPENDSEEAMLDAYRIFSQYRGYLGSILSEGSTLPFKTGSV</sequence>
<evidence type="ECO:0000313" key="1">
    <source>
        <dbReference type="EMBL" id="MBE9114612.1"/>
    </source>
</evidence>
<keyword evidence="2" id="KW-1185">Reference proteome</keyword>
<gene>
    <name evidence="1" type="ORF">IQ249_01760</name>
</gene>
<protein>
    <submittedName>
        <fullName evidence="1">Uncharacterized protein</fullName>
    </submittedName>
</protein>
<proteinExistence type="predicted"/>
<organism evidence="1 2">
    <name type="scientific">Lusitaniella coriacea LEGE 07157</name>
    <dbReference type="NCBI Taxonomy" id="945747"/>
    <lineage>
        <taxon>Bacteria</taxon>
        <taxon>Bacillati</taxon>
        <taxon>Cyanobacteriota</taxon>
        <taxon>Cyanophyceae</taxon>
        <taxon>Spirulinales</taxon>
        <taxon>Lusitaniellaceae</taxon>
        <taxon>Lusitaniella</taxon>
    </lineage>
</organism>
<name>A0A8J7AWD1_9CYAN</name>
<dbReference type="AlphaFoldDB" id="A0A8J7AWD1"/>
<dbReference type="Proteomes" id="UP000654482">
    <property type="component" value="Unassembled WGS sequence"/>
</dbReference>
<evidence type="ECO:0000313" key="2">
    <source>
        <dbReference type="Proteomes" id="UP000654482"/>
    </source>
</evidence>
<accession>A0A8J7AWD1</accession>
<reference evidence="1" key="1">
    <citation type="submission" date="2020-10" db="EMBL/GenBank/DDBJ databases">
        <authorList>
            <person name="Castelo-Branco R."/>
            <person name="Eusebio N."/>
            <person name="Adriana R."/>
            <person name="Vieira A."/>
            <person name="Brugerolle De Fraissinette N."/>
            <person name="Rezende De Castro R."/>
            <person name="Schneider M.P."/>
            <person name="Vasconcelos V."/>
            <person name="Leao P.N."/>
        </authorList>
    </citation>
    <scope>NUCLEOTIDE SEQUENCE</scope>
    <source>
        <strain evidence="1">LEGE 07157</strain>
    </source>
</reference>
<comment type="caution">
    <text evidence="1">The sequence shown here is derived from an EMBL/GenBank/DDBJ whole genome shotgun (WGS) entry which is preliminary data.</text>
</comment>